<dbReference type="SMART" id="SM00267">
    <property type="entry name" value="GGDEF"/>
    <property type="match status" value="1"/>
</dbReference>
<keyword evidence="1" id="KW-0472">Membrane</keyword>
<keyword evidence="4" id="KW-1185">Reference proteome</keyword>
<dbReference type="Gene3D" id="3.30.70.270">
    <property type="match status" value="1"/>
</dbReference>
<proteinExistence type="predicted"/>
<dbReference type="PANTHER" id="PTHR46663">
    <property type="entry name" value="DIGUANYLATE CYCLASE DGCT-RELATED"/>
    <property type="match status" value="1"/>
</dbReference>
<dbReference type="PROSITE" id="PS50887">
    <property type="entry name" value="GGDEF"/>
    <property type="match status" value="1"/>
</dbReference>
<sequence>MTTNREKVCILPMFSEKFCLPRNNFNRKLMQISILVIFSVSYVIIGVFPKYWLIIGMMIQFQLILSLLMTLIYLRIGCITALIFNFITIIQSTYRLTVDHSYGSQLVFILSIDTIMSILVISYFIKMGSQTYFDLLKKEEIVSKSFLKTALSEEELWKKNKQLKKLNKTICHDKEEMHRLAYIDSLTNLPNRRMFRDHLNKMVNSSNTTSNFFALVFIDLDNFKNVNDTFGHQSGDELIRHISFRLRQYIDPSDMLAHLGGDEFVLVIQRLLSHKNIIDYLTSLAVKLREPVMLRKIKITISASFGISIYPQDSNVVEEILKKLRHSDV</sequence>
<reference evidence="3" key="2">
    <citation type="submission" date="2020-09" db="EMBL/GenBank/DDBJ databases">
        <authorList>
            <person name="Sun Q."/>
            <person name="Ohkuma M."/>
        </authorList>
    </citation>
    <scope>NUCLEOTIDE SEQUENCE</scope>
    <source>
        <strain evidence="3">JCM 15325</strain>
    </source>
</reference>
<dbReference type="InterPro" id="IPR052163">
    <property type="entry name" value="DGC-Regulatory_Protein"/>
</dbReference>
<keyword evidence="1" id="KW-1133">Transmembrane helix</keyword>
<keyword evidence="1" id="KW-0812">Transmembrane</keyword>
<dbReference type="InterPro" id="IPR000160">
    <property type="entry name" value="GGDEF_dom"/>
</dbReference>
<dbReference type="Proteomes" id="UP000654670">
    <property type="component" value="Unassembled WGS sequence"/>
</dbReference>
<feature type="transmembrane region" description="Helical" evidence="1">
    <location>
        <begin position="32"/>
        <end position="53"/>
    </location>
</feature>
<dbReference type="NCBIfam" id="TIGR00254">
    <property type="entry name" value="GGDEF"/>
    <property type="match status" value="1"/>
</dbReference>
<dbReference type="InterPro" id="IPR043128">
    <property type="entry name" value="Rev_trsase/Diguanyl_cyclase"/>
</dbReference>
<feature type="domain" description="GGDEF" evidence="2">
    <location>
        <begin position="211"/>
        <end position="329"/>
    </location>
</feature>
<dbReference type="EMBL" id="BMOK01000009">
    <property type="protein sequence ID" value="GGL57498.1"/>
    <property type="molecule type" value="Genomic_DNA"/>
</dbReference>
<evidence type="ECO:0000313" key="4">
    <source>
        <dbReference type="Proteomes" id="UP000654670"/>
    </source>
</evidence>
<feature type="transmembrane region" description="Helical" evidence="1">
    <location>
        <begin position="102"/>
        <end position="125"/>
    </location>
</feature>
<organism evidence="3 4">
    <name type="scientific">Sporolactobacillus putidus</name>
    <dbReference type="NCBI Taxonomy" id="492735"/>
    <lineage>
        <taxon>Bacteria</taxon>
        <taxon>Bacillati</taxon>
        <taxon>Bacillota</taxon>
        <taxon>Bacilli</taxon>
        <taxon>Bacillales</taxon>
        <taxon>Sporolactobacillaceae</taxon>
        <taxon>Sporolactobacillus</taxon>
    </lineage>
</organism>
<dbReference type="SUPFAM" id="SSF55073">
    <property type="entry name" value="Nucleotide cyclase"/>
    <property type="match status" value="1"/>
</dbReference>
<evidence type="ECO:0000313" key="3">
    <source>
        <dbReference type="EMBL" id="GGL57498.1"/>
    </source>
</evidence>
<dbReference type="InterPro" id="IPR029787">
    <property type="entry name" value="Nucleotide_cyclase"/>
</dbReference>
<evidence type="ECO:0000256" key="1">
    <source>
        <dbReference type="SAM" id="Phobius"/>
    </source>
</evidence>
<comment type="caution">
    <text evidence="3">The sequence shown here is derived from an EMBL/GenBank/DDBJ whole genome shotgun (WGS) entry which is preliminary data.</text>
</comment>
<name>A0A917W3B2_9BACL</name>
<dbReference type="RefSeq" id="WP_188803265.1">
    <property type="nucleotide sequence ID" value="NZ_BMOK01000009.1"/>
</dbReference>
<accession>A0A917W3B2</accession>
<dbReference type="AlphaFoldDB" id="A0A917W3B2"/>
<protein>
    <recommendedName>
        <fullName evidence="2">GGDEF domain-containing protein</fullName>
    </recommendedName>
</protein>
<reference evidence="3" key="1">
    <citation type="journal article" date="2014" name="Int. J. Syst. Evol. Microbiol.">
        <title>Complete genome sequence of Corynebacterium casei LMG S-19264T (=DSM 44701T), isolated from a smear-ripened cheese.</title>
        <authorList>
            <consortium name="US DOE Joint Genome Institute (JGI-PGF)"/>
            <person name="Walter F."/>
            <person name="Albersmeier A."/>
            <person name="Kalinowski J."/>
            <person name="Ruckert C."/>
        </authorList>
    </citation>
    <scope>NUCLEOTIDE SEQUENCE</scope>
    <source>
        <strain evidence="3">JCM 15325</strain>
    </source>
</reference>
<gene>
    <name evidence="3" type="ORF">GCM10007968_21880</name>
</gene>
<dbReference type="Pfam" id="PF00990">
    <property type="entry name" value="GGDEF"/>
    <property type="match status" value="1"/>
</dbReference>
<dbReference type="CDD" id="cd01949">
    <property type="entry name" value="GGDEF"/>
    <property type="match status" value="1"/>
</dbReference>
<evidence type="ECO:0000259" key="2">
    <source>
        <dbReference type="PROSITE" id="PS50887"/>
    </source>
</evidence>
<dbReference type="PANTHER" id="PTHR46663:SF2">
    <property type="entry name" value="GGDEF DOMAIN-CONTAINING PROTEIN"/>
    <property type="match status" value="1"/>
</dbReference>
<feature type="transmembrane region" description="Helical" evidence="1">
    <location>
        <begin position="65"/>
        <end position="90"/>
    </location>
</feature>